<protein>
    <submittedName>
        <fullName evidence="4">VOC family protein</fullName>
    </submittedName>
</protein>
<dbReference type="GO" id="GO:0046872">
    <property type="term" value="F:metal ion binding"/>
    <property type="evidence" value="ECO:0007669"/>
    <property type="project" value="UniProtKB-KW"/>
</dbReference>
<accession>A0AAU7DRI1</accession>
<reference evidence="4" key="1">
    <citation type="submission" date="2023-03" db="EMBL/GenBank/DDBJ databases">
        <title>Edaphobacter sp.</title>
        <authorList>
            <person name="Huber K.J."/>
            <person name="Papendorf J."/>
            <person name="Pilke C."/>
            <person name="Bunk B."/>
            <person name="Sproeer C."/>
            <person name="Pester M."/>
        </authorList>
    </citation>
    <scope>NUCLEOTIDE SEQUENCE</scope>
    <source>
        <strain evidence="4">DSM 110680</strain>
    </source>
</reference>
<dbReference type="GO" id="GO:0004493">
    <property type="term" value="F:methylmalonyl-CoA epimerase activity"/>
    <property type="evidence" value="ECO:0007669"/>
    <property type="project" value="TreeGrafter"/>
</dbReference>
<dbReference type="InterPro" id="IPR051785">
    <property type="entry name" value="MMCE/EMCE_epimerase"/>
</dbReference>
<feature type="chain" id="PRO_5043605030" evidence="2">
    <location>
        <begin position="23"/>
        <end position="310"/>
    </location>
</feature>
<evidence type="ECO:0000259" key="3">
    <source>
        <dbReference type="PROSITE" id="PS51819"/>
    </source>
</evidence>
<evidence type="ECO:0000256" key="2">
    <source>
        <dbReference type="SAM" id="SignalP"/>
    </source>
</evidence>
<dbReference type="EMBL" id="CP121196">
    <property type="protein sequence ID" value="XBH19640.1"/>
    <property type="molecule type" value="Genomic_DNA"/>
</dbReference>
<gene>
    <name evidence="4" type="ORF">P8935_10050</name>
</gene>
<feature type="signal peptide" evidence="2">
    <location>
        <begin position="1"/>
        <end position="22"/>
    </location>
</feature>
<dbReference type="PANTHER" id="PTHR43048:SF3">
    <property type="entry name" value="METHYLMALONYL-COA EPIMERASE, MITOCHONDRIAL"/>
    <property type="match status" value="1"/>
</dbReference>
<dbReference type="PROSITE" id="PS51819">
    <property type="entry name" value="VOC"/>
    <property type="match status" value="1"/>
</dbReference>
<dbReference type="RefSeq" id="WP_348264860.1">
    <property type="nucleotide sequence ID" value="NZ_CP121196.1"/>
</dbReference>
<dbReference type="CDD" id="cd06587">
    <property type="entry name" value="VOC"/>
    <property type="match status" value="2"/>
</dbReference>
<keyword evidence="1" id="KW-0479">Metal-binding</keyword>
<keyword evidence="2" id="KW-0732">Signal</keyword>
<dbReference type="InterPro" id="IPR037523">
    <property type="entry name" value="VOC_core"/>
</dbReference>
<dbReference type="Pfam" id="PF00903">
    <property type="entry name" value="Glyoxalase"/>
    <property type="match status" value="2"/>
</dbReference>
<dbReference type="Gene3D" id="3.10.180.10">
    <property type="entry name" value="2,3-Dihydroxybiphenyl 1,2-Dioxygenase, domain 1"/>
    <property type="match status" value="2"/>
</dbReference>
<dbReference type="AlphaFoldDB" id="A0AAU7DRI1"/>
<dbReference type="InterPro" id="IPR004360">
    <property type="entry name" value="Glyas_Fos-R_dOase_dom"/>
</dbReference>
<feature type="domain" description="VOC" evidence="3">
    <location>
        <begin position="31"/>
        <end position="144"/>
    </location>
</feature>
<dbReference type="InterPro" id="IPR029068">
    <property type="entry name" value="Glyas_Bleomycin-R_OHBP_Dase"/>
</dbReference>
<dbReference type="SUPFAM" id="SSF54593">
    <property type="entry name" value="Glyoxalase/Bleomycin resistance protein/Dihydroxybiphenyl dioxygenase"/>
    <property type="match status" value="2"/>
</dbReference>
<proteinExistence type="predicted"/>
<organism evidence="4">
    <name type="scientific">Telmatobacter sp. DSM 110680</name>
    <dbReference type="NCBI Taxonomy" id="3036704"/>
    <lineage>
        <taxon>Bacteria</taxon>
        <taxon>Pseudomonadati</taxon>
        <taxon>Acidobacteriota</taxon>
        <taxon>Terriglobia</taxon>
        <taxon>Terriglobales</taxon>
        <taxon>Acidobacteriaceae</taxon>
        <taxon>Telmatobacter</taxon>
    </lineage>
</organism>
<evidence type="ECO:0000313" key="4">
    <source>
        <dbReference type="EMBL" id="XBH19640.1"/>
    </source>
</evidence>
<evidence type="ECO:0000256" key="1">
    <source>
        <dbReference type="ARBA" id="ARBA00022723"/>
    </source>
</evidence>
<dbReference type="GO" id="GO:0046491">
    <property type="term" value="P:L-methylmalonyl-CoA metabolic process"/>
    <property type="evidence" value="ECO:0007669"/>
    <property type="project" value="TreeGrafter"/>
</dbReference>
<sequence>MSSKFLVVAGMAVLSVATVASTAQERPKITGISHLAVYTSDAAATDHYYRVIIGAAKQADPENPQGVKYAFSATQFVEVLPLPPNAGINRMDHAAFNTVNAEGMRKYLAAKGWKAPASVTRGSDGSRWFAVQDPEGNKIEFVQPAADAKSPDNPSAIGHHIIHVGLLVHSRAAEDKFYRDLLGFKPYWFGGMQDDKVDWVSQQVPDGHDWVEYMMTSGPSGTGIPANMTQQTLGVLDHFAVGEKSVEDAFKVLQAGNRLEGRHDAAPKIGKDGKGQFNMYDPDGIRAELMNFHATEKPCCSAFTAEDPAE</sequence>
<name>A0AAU7DRI1_9BACT</name>
<dbReference type="PANTHER" id="PTHR43048">
    <property type="entry name" value="METHYLMALONYL-COA EPIMERASE"/>
    <property type="match status" value="1"/>
</dbReference>